<dbReference type="SUPFAM" id="SSF53927">
    <property type="entry name" value="Cytidine deaminase-like"/>
    <property type="match status" value="1"/>
</dbReference>
<evidence type="ECO:0000256" key="11">
    <source>
        <dbReference type="ARBA" id="ARBA00049558"/>
    </source>
</evidence>
<dbReference type="PROSITE" id="PS51747">
    <property type="entry name" value="CYT_DCMP_DEAMINASES_2"/>
    <property type="match status" value="1"/>
</dbReference>
<evidence type="ECO:0000259" key="16">
    <source>
        <dbReference type="PROSITE" id="PS51747"/>
    </source>
</evidence>
<keyword evidence="18" id="KW-1185">Reference proteome</keyword>
<evidence type="ECO:0000256" key="10">
    <source>
        <dbReference type="ARBA" id="ARBA00049252"/>
    </source>
</evidence>
<dbReference type="GO" id="GO:0042802">
    <property type="term" value="F:identical protein binding"/>
    <property type="evidence" value="ECO:0007669"/>
    <property type="project" value="UniProtKB-ARBA"/>
</dbReference>
<feature type="binding site" evidence="14">
    <location>
        <position position="89"/>
    </location>
    <ligand>
        <name>Zn(2+)</name>
        <dbReference type="ChEBI" id="CHEBI:29105"/>
        <note>catalytic</note>
    </ligand>
</feature>
<protein>
    <recommendedName>
        <fullName evidence="5 15">Cytidine deaminase</fullName>
        <ecNumber evidence="4 15">3.5.4.5</ecNumber>
    </recommendedName>
    <alternativeName>
        <fullName evidence="9 15">Cytidine aminohydrolase</fullName>
    </alternativeName>
</protein>
<evidence type="ECO:0000256" key="2">
    <source>
        <dbReference type="ARBA" id="ARBA00003949"/>
    </source>
</evidence>
<evidence type="ECO:0000313" key="18">
    <source>
        <dbReference type="Proteomes" id="UP000480246"/>
    </source>
</evidence>
<evidence type="ECO:0000256" key="8">
    <source>
        <dbReference type="ARBA" id="ARBA00022833"/>
    </source>
</evidence>
<evidence type="ECO:0000256" key="1">
    <source>
        <dbReference type="ARBA" id="ARBA00001947"/>
    </source>
</evidence>
<proteinExistence type="inferred from homology"/>
<dbReference type="OrthoDB" id="9795347at2"/>
<evidence type="ECO:0000256" key="12">
    <source>
        <dbReference type="PIRSR" id="PIRSR606262-1"/>
    </source>
</evidence>
<feature type="binding site" evidence="14">
    <location>
        <position position="53"/>
    </location>
    <ligand>
        <name>Zn(2+)</name>
        <dbReference type="ChEBI" id="CHEBI:29105"/>
        <note>catalytic</note>
    </ligand>
</feature>
<keyword evidence="6 14" id="KW-0479">Metal-binding</keyword>
<dbReference type="PROSITE" id="PS00903">
    <property type="entry name" value="CYT_DCMP_DEAMINASES_1"/>
    <property type="match status" value="1"/>
</dbReference>
<dbReference type="InterPro" id="IPR016193">
    <property type="entry name" value="Cytidine_deaminase-like"/>
</dbReference>
<gene>
    <name evidence="17" type="ORF">F9U64_04670</name>
</gene>
<dbReference type="PANTHER" id="PTHR11644">
    <property type="entry name" value="CYTIDINE DEAMINASE"/>
    <property type="match status" value="1"/>
</dbReference>
<accession>A0A7C8KRQ2</accession>
<keyword evidence="7 15" id="KW-0378">Hydrolase</keyword>
<dbReference type="AlphaFoldDB" id="A0A7C8KRQ2"/>
<reference evidence="17 18" key="1">
    <citation type="submission" date="2019-10" db="EMBL/GenBank/DDBJ databases">
        <title>Gracilibacillus sp. nov. isolated from rice seeds.</title>
        <authorList>
            <person name="He S."/>
        </authorList>
    </citation>
    <scope>NUCLEOTIDE SEQUENCE [LARGE SCALE GENOMIC DNA]</scope>
    <source>
        <strain evidence="17 18">TD8</strain>
    </source>
</reference>
<feature type="binding site" evidence="14">
    <location>
        <position position="86"/>
    </location>
    <ligand>
        <name>Zn(2+)</name>
        <dbReference type="ChEBI" id="CHEBI:29105"/>
        <note>catalytic</note>
    </ligand>
</feature>
<dbReference type="Pfam" id="PF00383">
    <property type="entry name" value="dCMP_cyt_deam_1"/>
    <property type="match status" value="1"/>
</dbReference>
<evidence type="ECO:0000313" key="17">
    <source>
        <dbReference type="EMBL" id="KAB8138447.1"/>
    </source>
</evidence>
<name>A0A7C8KRQ2_9BACI</name>
<dbReference type="GO" id="GO:0004126">
    <property type="term" value="F:cytidine deaminase activity"/>
    <property type="evidence" value="ECO:0007669"/>
    <property type="project" value="UniProtKB-UniRule"/>
</dbReference>
<feature type="active site" description="Proton donor" evidence="12">
    <location>
        <position position="55"/>
    </location>
</feature>
<evidence type="ECO:0000256" key="9">
    <source>
        <dbReference type="ARBA" id="ARBA00032005"/>
    </source>
</evidence>
<comment type="function">
    <text evidence="2 15">This enzyme scavenges exogenous and endogenous cytidine and 2'-deoxycytidine for UMP synthesis.</text>
</comment>
<dbReference type="InterPro" id="IPR016192">
    <property type="entry name" value="APOBEC/CMP_deaminase_Zn-bd"/>
</dbReference>
<dbReference type="FunFam" id="3.40.140.10:FF:000008">
    <property type="entry name" value="Cytidine deaminase"/>
    <property type="match status" value="1"/>
</dbReference>
<dbReference type="GO" id="GO:0055086">
    <property type="term" value="P:nucleobase-containing small molecule metabolic process"/>
    <property type="evidence" value="ECO:0007669"/>
    <property type="project" value="UniProtKB-ARBA"/>
</dbReference>
<dbReference type="InterPro" id="IPR050202">
    <property type="entry name" value="Cyt/Deoxycyt_deaminase"/>
</dbReference>
<evidence type="ECO:0000256" key="13">
    <source>
        <dbReference type="PIRSR" id="PIRSR606262-2"/>
    </source>
</evidence>
<dbReference type="Gene3D" id="3.40.140.10">
    <property type="entry name" value="Cytidine Deaminase, domain 2"/>
    <property type="match status" value="1"/>
</dbReference>
<dbReference type="GO" id="GO:0008270">
    <property type="term" value="F:zinc ion binding"/>
    <property type="evidence" value="ECO:0007669"/>
    <property type="project" value="UniProtKB-UniRule"/>
</dbReference>
<evidence type="ECO:0000256" key="5">
    <source>
        <dbReference type="ARBA" id="ARBA00018266"/>
    </source>
</evidence>
<evidence type="ECO:0000256" key="4">
    <source>
        <dbReference type="ARBA" id="ARBA00012783"/>
    </source>
</evidence>
<comment type="catalytic activity">
    <reaction evidence="11 15">
        <text>cytidine + H2O + H(+) = uridine + NH4(+)</text>
        <dbReference type="Rhea" id="RHEA:16069"/>
        <dbReference type="ChEBI" id="CHEBI:15377"/>
        <dbReference type="ChEBI" id="CHEBI:15378"/>
        <dbReference type="ChEBI" id="CHEBI:16704"/>
        <dbReference type="ChEBI" id="CHEBI:17562"/>
        <dbReference type="ChEBI" id="CHEBI:28938"/>
        <dbReference type="EC" id="3.5.4.5"/>
    </reaction>
</comment>
<evidence type="ECO:0000256" key="6">
    <source>
        <dbReference type="ARBA" id="ARBA00022723"/>
    </source>
</evidence>
<dbReference type="Proteomes" id="UP000480246">
    <property type="component" value="Unassembled WGS sequence"/>
</dbReference>
<dbReference type="InterPro" id="IPR002125">
    <property type="entry name" value="CMP_dCMP_dom"/>
</dbReference>
<evidence type="ECO:0000256" key="3">
    <source>
        <dbReference type="ARBA" id="ARBA00006576"/>
    </source>
</evidence>
<dbReference type="RefSeq" id="WP_153401834.1">
    <property type="nucleotide sequence ID" value="NZ_ML762425.1"/>
</dbReference>
<comment type="caution">
    <text evidence="17">The sequence shown here is derived from an EMBL/GenBank/DDBJ whole genome shotgun (WGS) entry which is preliminary data.</text>
</comment>
<dbReference type="PANTHER" id="PTHR11644:SF2">
    <property type="entry name" value="CYTIDINE DEAMINASE"/>
    <property type="match status" value="1"/>
</dbReference>
<dbReference type="CDD" id="cd01283">
    <property type="entry name" value="cytidine_deaminase"/>
    <property type="match status" value="1"/>
</dbReference>
<organism evidence="17 18">
    <name type="scientific">Gracilibacillus oryzae</name>
    <dbReference type="NCBI Taxonomy" id="1672701"/>
    <lineage>
        <taxon>Bacteria</taxon>
        <taxon>Bacillati</taxon>
        <taxon>Bacillota</taxon>
        <taxon>Bacilli</taxon>
        <taxon>Bacillales</taxon>
        <taxon>Bacillaceae</taxon>
        <taxon>Gracilibacillus</taxon>
    </lineage>
</organism>
<feature type="domain" description="CMP/dCMP-type deaminase" evidence="16">
    <location>
        <begin position="1"/>
        <end position="128"/>
    </location>
</feature>
<dbReference type="GO" id="GO:0072527">
    <property type="term" value="P:pyrimidine-containing compound metabolic process"/>
    <property type="evidence" value="ECO:0007669"/>
    <property type="project" value="UniProtKB-ARBA"/>
</dbReference>
<sequence length="135" mass="14866">MEQTELISLAKEAHGKAYTPYSKFNVGAALLMKSGKVYLGCNIENAAYPVTICAERTAIFKAISEGEYDFDQLAVVADTERPVPPCGSCRQVLSEFFTKETLIHTSNLTGDIKTITMEELLPFSFAASDMEKNKN</sequence>
<keyword evidence="8 14" id="KW-0862">Zinc</keyword>
<comment type="similarity">
    <text evidence="3 15">Belongs to the cytidine and deoxycytidylate deaminase family.</text>
</comment>
<comment type="cofactor">
    <cofactor evidence="1 14 15">
        <name>Zn(2+)</name>
        <dbReference type="ChEBI" id="CHEBI:29105"/>
    </cofactor>
</comment>
<dbReference type="GO" id="GO:0005829">
    <property type="term" value="C:cytosol"/>
    <property type="evidence" value="ECO:0007669"/>
    <property type="project" value="TreeGrafter"/>
</dbReference>
<feature type="binding site" evidence="13">
    <location>
        <begin position="42"/>
        <end position="48"/>
    </location>
    <ligand>
        <name>substrate</name>
    </ligand>
</feature>
<dbReference type="InterPro" id="IPR006262">
    <property type="entry name" value="Cyt_deam_tetra"/>
</dbReference>
<evidence type="ECO:0000256" key="15">
    <source>
        <dbReference type="RuleBase" id="RU364006"/>
    </source>
</evidence>
<evidence type="ECO:0000256" key="14">
    <source>
        <dbReference type="PIRSR" id="PIRSR606262-3"/>
    </source>
</evidence>
<evidence type="ECO:0000256" key="7">
    <source>
        <dbReference type="ARBA" id="ARBA00022801"/>
    </source>
</evidence>
<dbReference type="EC" id="3.5.4.5" evidence="4 15"/>
<comment type="catalytic activity">
    <reaction evidence="10 15">
        <text>2'-deoxycytidine + H2O + H(+) = 2'-deoxyuridine + NH4(+)</text>
        <dbReference type="Rhea" id="RHEA:13433"/>
        <dbReference type="ChEBI" id="CHEBI:15377"/>
        <dbReference type="ChEBI" id="CHEBI:15378"/>
        <dbReference type="ChEBI" id="CHEBI:15698"/>
        <dbReference type="ChEBI" id="CHEBI:16450"/>
        <dbReference type="ChEBI" id="CHEBI:28938"/>
        <dbReference type="EC" id="3.5.4.5"/>
    </reaction>
</comment>
<dbReference type="NCBIfam" id="NF004064">
    <property type="entry name" value="PRK05578.1"/>
    <property type="match status" value="1"/>
</dbReference>
<dbReference type="EMBL" id="WEID01000017">
    <property type="protein sequence ID" value="KAB8138447.1"/>
    <property type="molecule type" value="Genomic_DNA"/>
</dbReference>
<dbReference type="NCBIfam" id="TIGR01354">
    <property type="entry name" value="cyt_deam_tetra"/>
    <property type="match status" value="1"/>
</dbReference>